<dbReference type="eggNOG" id="ENOG50330AE">
    <property type="taxonomic scope" value="Bacteria"/>
</dbReference>
<name>Q12LS6_SHEDO</name>
<reference evidence="1 2" key="1">
    <citation type="submission" date="2006-03" db="EMBL/GenBank/DDBJ databases">
        <title>Complete sequence of Shewanella denitrificans OS217.</title>
        <authorList>
            <consortium name="US DOE Joint Genome Institute"/>
            <person name="Copeland A."/>
            <person name="Lucas S."/>
            <person name="Lapidus A."/>
            <person name="Barry K."/>
            <person name="Detter J.C."/>
            <person name="Glavina del Rio T."/>
            <person name="Hammon N."/>
            <person name="Israni S."/>
            <person name="Dalin E."/>
            <person name="Tice H."/>
            <person name="Pitluck S."/>
            <person name="Brettin T."/>
            <person name="Bruce D."/>
            <person name="Han C."/>
            <person name="Tapia R."/>
            <person name="Gilna P."/>
            <person name="Kiss H."/>
            <person name="Schmutz J."/>
            <person name="Larimer F."/>
            <person name="Land M."/>
            <person name="Hauser L."/>
            <person name="Kyrpides N."/>
            <person name="Lykidis A."/>
            <person name="Richardson P."/>
        </authorList>
    </citation>
    <scope>NUCLEOTIDE SEQUENCE [LARGE SCALE GENOMIC DNA]</scope>
    <source>
        <strain evidence="2">OS217 / ATCC BAA-1090 / DSM 15013</strain>
    </source>
</reference>
<gene>
    <name evidence="1" type="ordered locus">Sden_2320</name>
</gene>
<protein>
    <recommendedName>
        <fullName evidence="3">Thiamin/hydroxymethyl pyrimidine-binding YkoF putative domain-containing protein</fullName>
    </recommendedName>
</protein>
<sequence>MFGLSAKPKGATMKLTVEISMYPLKENYIEPIQWFIERLDAYPSIERVTNAMATQVCGEYSDVMAMLAIEMQSAHQTWGKAVFVCKFICDELDLSHQQ</sequence>
<evidence type="ECO:0008006" key="3">
    <source>
        <dbReference type="Google" id="ProtNLM"/>
    </source>
</evidence>
<evidence type="ECO:0000313" key="2">
    <source>
        <dbReference type="Proteomes" id="UP000001982"/>
    </source>
</evidence>
<dbReference type="SUPFAM" id="SSF89957">
    <property type="entry name" value="MTH1187/YkoF-like"/>
    <property type="match status" value="1"/>
</dbReference>
<dbReference type="HOGENOM" id="CLU_191614_0_0_6"/>
<dbReference type="AlphaFoldDB" id="Q12LS6"/>
<keyword evidence="2" id="KW-1185">Reference proteome</keyword>
<organism evidence="1 2">
    <name type="scientific">Shewanella denitrificans (strain OS217 / ATCC BAA-1090 / DSM 15013)</name>
    <dbReference type="NCBI Taxonomy" id="318161"/>
    <lineage>
        <taxon>Bacteria</taxon>
        <taxon>Pseudomonadati</taxon>
        <taxon>Pseudomonadota</taxon>
        <taxon>Gammaproteobacteria</taxon>
        <taxon>Alteromonadales</taxon>
        <taxon>Shewanellaceae</taxon>
        <taxon>Shewanella</taxon>
    </lineage>
</organism>
<dbReference type="EMBL" id="CP000302">
    <property type="protein sequence ID" value="ABE55600.1"/>
    <property type="molecule type" value="Genomic_DNA"/>
</dbReference>
<dbReference type="Proteomes" id="UP000001982">
    <property type="component" value="Chromosome"/>
</dbReference>
<dbReference type="InterPro" id="IPR029756">
    <property type="entry name" value="MTH1187/YkoF-like"/>
</dbReference>
<evidence type="ECO:0000313" key="1">
    <source>
        <dbReference type="EMBL" id="ABE55600.1"/>
    </source>
</evidence>
<dbReference type="KEGG" id="sdn:Sden_2320"/>
<proteinExistence type="predicted"/>
<dbReference type="STRING" id="318161.Sden_2320"/>
<dbReference type="Gene3D" id="3.30.70.930">
    <property type="match status" value="1"/>
</dbReference>
<accession>Q12LS6</accession>